<sequence length="237" mass="26090">MKFIRRALISALAVAALIVGPAVSAEAASTSFDVTKLSGSSLVISNSNCKSTNVYMKHRKSRVDDWSVDTEVHGRHGPSTSAYFDSYGSTSKDRVQVCPSWDGLGKYTIGPSEVRAYYYGGASYNDYGEVERADYTKGSFYVRGKTYASLSTKRSGKTVTLTSKTKVYNPERYAKVTYNPKVKFQVKSGSKWKTIKTVQAKKGKATYKTNTKSKKTYRVAFGQVSWATGATSKSVKR</sequence>
<accession>A0A556CCB4</accession>
<dbReference type="OrthoDB" id="4803179at2"/>
<protein>
    <submittedName>
        <fullName evidence="2">Uncharacterized protein</fullName>
    </submittedName>
</protein>
<dbReference type="AlphaFoldDB" id="A0A556CCB4"/>
<feature type="chain" id="PRO_5022224548" evidence="1">
    <location>
        <begin position="28"/>
        <end position="237"/>
    </location>
</feature>
<evidence type="ECO:0000313" key="2">
    <source>
        <dbReference type="EMBL" id="TSI15082.1"/>
    </source>
</evidence>
<keyword evidence="1" id="KW-0732">Signal</keyword>
<dbReference type="EMBL" id="VLTK01000007">
    <property type="protein sequence ID" value="TSI15082.1"/>
    <property type="molecule type" value="Genomic_DNA"/>
</dbReference>
<gene>
    <name evidence="2" type="ORF">FO013_13745</name>
</gene>
<evidence type="ECO:0000313" key="3">
    <source>
        <dbReference type="Proteomes" id="UP000316406"/>
    </source>
</evidence>
<keyword evidence="3" id="KW-1185">Reference proteome</keyword>
<name>A0A556CCB4_BREAU</name>
<reference evidence="2 3" key="1">
    <citation type="submission" date="2019-07" db="EMBL/GenBank/DDBJ databases">
        <title>Draft genome sequence of Brevibacterium aurantiacum XU54 isolated from Xinjiang China.</title>
        <authorList>
            <person name="Xu X."/>
        </authorList>
    </citation>
    <scope>NUCLEOTIDE SEQUENCE [LARGE SCALE GENOMIC DNA]</scope>
    <source>
        <strain evidence="2 3">XU54</strain>
    </source>
</reference>
<proteinExistence type="predicted"/>
<organism evidence="2 3">
    <name type="scientific">Brevibacterium aurantiacum</name>
    <dbReference type="NCBI Taxonomy" id="273384"/>
    <lineage>
        <taxon>Bacteria</taxon>
        <taxon>Bacillati</taxon>
        <taxon>Actinomycetota</taxon>
        <taxon>Actinomycetes</taxon>
        <taxon>Micrococcales</taxon>
        <taxon>Brevibacteriaceae</taxon>
        <taxon>Brevibacterium</taxon>
    </lineage>
</organism>
<evidence type="ECO:0000256" key="1">
    <source>
        <dbReference type="SAM" id="SignalP"/>
    </source>
</evidence>
<dbReference type="RefSeq" id="WP_143923128.1">
    <property type="nucleotide sequence ID" value="NZ_VLTK01000007.1"/>
</dbReference>
<dbReference type="Proteomes" id="UP000316406">
    <property type="component" value="Unassembled WGS sequence"/>
</dbReference>
<comment type="caution">
    <text evidence="2">The sequence shown here is derived from an EMBL/GenBank/DDBJ whole genome shotgun (WGS) entry which is preliminary data.</text>
</comment>
<feature type="signal peptide" evidence="1">
    <location>
        <begin position="1"/>
        <end position="27"/>
    </location>
</feature>